<dbReference type="Pfam" id="PF08030">
    <property type="entry name" value="NAD_binding_6"/>
    <property type="match status" value="1"/>
</dbReference>
<evidence type="ECO:0000256" key="8">
    <source>
        <dbReference type="ARBA" id="ARBA00048483"/>
    </source>
</evidence>
<protein>
    <recommendedName>
        <fullName evidence="3">ferric-chelate reductase (NADPH)</fullName>
        <ecNumber evidence="3">1.16.1.9</ecNumber>
    </recommendedName>
</protein>
<keyword evidence="9" id="KW-0812">Transmembrane</keyword>
<evidence type="ECO:0000256" key="9">
    <source>
        <dbReference type="SAM" id="Phobius"/>
    </source>
</evidence>
<feature type="domain" description="FAD-binding FR-type" evidence="10">
    <location>
        <begin position="72"/>
        <end position="192"/>
    </location>
</feature>
<dbReference type="InterPro" id="IPR051410">
    <property type="entry name" value="Ferric/Cupric_Reductase"/>
</dbReference>
<dbReference type="GO" id="GO:0006879">
    <property type="term" value="P:intracellular iron ion homeostasis"/>
    <property type="evidence" value="ECO:0007669"/>
    <property type="project" value="TreeGrafter"/>
</dbReference>
<dbReference type="CDD" id="cd06186">
    <property type="entry name" value="NOX_Duox_like_FAD_NADP"/>
    <property type="match status" value="1"/>
</dbReference>
<evidence type="ECO:0000256" key="1">
    <source>
        <dbReference type="ARBA" id="ARBA00004651"/>
    </source>
</evidence>
<feature type="transmembrane region" description="Helical" evidence="9">
    <location>
        <begin position="12"/>
        <end position="30"/>
    </location>
</feature>
<keyword evidence="5" id="KW-1003">Cell membrane</keyword>
<dbReference type="Proteomes" id="UP001221757">
    <property type="component" value="Unassembled WGS sequence"/>
</dbReference>
<evidence type="ECO:0000256" key="6">
    <source>
        <dbReference type="ARBA" id="ARBA00022982"/>
    </source>
</evidence>
<keyword evidence="9" id="KW-1133">Transmembrane helix</keyword>
<comment type="similarity">
    <text evidence="2">Belongs to the ferric reductase (FRE) family.</text>
</comment>
<feature type="transmembrane region" description="Helical" evidence="9">
    <location>
        <begin position="37"/>
        <end position="57"/>
    </location>
</feature>
<keyword evidence="12" id="KW-1185">Reference proteome</keyword>
<evidence type="ECO:0000256" key="2">
    <source>
        <dbReference type="ARBA" id="ARBA00006278"/>
    </source>
</evidence>
<reference evidence="11" key="1">
    <citation type="submission" date="2023-03" db="EMBL/GenBank/DDBJ databases">
        <title>Massive genome expansion in bonnet fungi (Mycena s.s.) driven by repeated elements and novel gene families across ecological guilds.</title>
        <authorList>
            <consortium name="Lawrence Berkeley National Laboratory"/>
            <person name="Harder C.B."/>
            <person name="Miyauchi S."/>
            <person name="Viragh M."/>
            <person name="Kuo A."/>
            <person name="Thoen E."/>
            <person name="Andreopoulos B."/>
            <person name="Lu D."/>
            <person name="Skrede I."/>
            <person name="Drula E."/>
            <person name="Henrissat B."/>
            <person name="Morin E."/>
            <person name="Kohler A."/>
            <person name="Barry K."/>
            <person name="LaButti K."/>
            <person name="Morin E."/>
            <person name="Salamov A."/>
            <person name="Lipzen A."/>
            <person name="Mereny Z."/>
            <person name="Hegedus B."/>
            <person name="Baldrian P."/>
            <person name="Stursova M."/>
            <person name="Weitz H."/>
            <person name="Taylor A."/>
            <person name="Grigoriev I.V."/>
            <person name="Nagy L.G."/>
            <person name="Martin F."/>
            <person name="Kauserud H."/>
        </authorList>
    </citation>
    <scope>NUCLEOTIDE SEQUENCE</scope>
    <source>
        <strain evidence="11">CBHHK067</strain>
    </source>
</reference>
<evidence type="ECO:0000256" key="5">
    <source>
        <dbReference type="ARBA" id="ARBA00022475"/>
    </source>
</evidence>
<dbReference type="SFLD" id="SFLDG01168">
    <property type="entry name" value="Ferric_reductase_subgroup_(FRE"/>
    <property type="match status" value="1"/>
</dbReference>
<comment type="subcellular location">
    <subcellularLocation>
        <location evidence="1">Cell membrane</location>
        <topology evidence="1">Multi-pass membrane protein</topology>
    </subcellularLocation>
</comment>
<comment type="caution">
    <text evidence="11">The sequence shown here is derived from an EMBL/GenBank/DDBJ whole genome shotgun (WGS) entry which is preliminary data.</text>
</comment>
<dbReference type="InterPro" id="IPR013112">
    <property type="entry name" value="FAD-bd_8"/>
</dbReference>
<dbReference type="SUPFAM" id="SSF63380">
    <property type="entry name" value="Riboflavin synthase domain-like"/>
    <property type="match status" value="1"/>
</dbReference>
<keyword evidence="7" id="KW-0560">Oxidoreductase</keyword>
<comment type="catalytic activity">
    <reaction evidence="8">
        <text>2 a Fe(II)-siderophore + NADP(+) + H(+) = 2 a Fe(III)-siderophore + NADPH</text>
        <dbReference type="Rhea" id="RHEA:28795"/>
        <dbReference type="Rhea" id="RHEA-COMP:11342"/>
        <dbReference type="Rhea" id="RHEA-COMP:11344"/>
        <dbReference type="ChEBI" id="CHEBI:15378"/>
        <dbReference type="ChEBI" id="CHEBI:29033"/>
        <dbReference type="ChEBI" id="CHEBI:29034"/>
        <dbReference type="ChEBI" id="CHEBI:57783"/>
        <dbReference type="ChEBI" id="CHEBI:58349"/>
        <dbReference type="EC" id="1.16.1.9"/>
    </reaction>
</comment>
<keyword evidence="4" id="KW-0813">Transport</keyword>
<dbReference type="GO" id="GO:0005886">
    <property type="term" value="C:plasma membrane"/>
    <property type="evidence" value="ECO:0007669"/>
    <property type="project" value="UniProtKB-SubCell"/>
</dbReference>
<dbReference type="EC" id="1.16.1.9" evidence="3"/>
<dbReference type="Gene3D" id="3.40.50.80">
    <property type="entry name" value="Nucleotide-binding domain of ferredoxin-NADP reductase (FNR) module"/>
    <property type="match status" value="1"/>
</dbReference>
<gene>
    <name evidence="11" type="ORF">B0H17DRAFT_1037796</name>
</gene>
<dbReference type="PANTHER" id="PTHR32361:SF9">
    <property type="entry name" value="FERRIC REDUCTASE TRANSMEMBRANE COMPONENT 3-RELATED"/>
    <property type="match status" value="1"/>
</dbReference>
<sequence>MEDIAVPKNYFGLIMLLCFDGLLLFSTAFVRKNAYNFFLVSHMLFSQGLLLAAFHHYEALRPYLYCTGVIYGLDKIMRIVKTRITTASIRAIPELGLTRVEIPRINKGWRAGQHVRIQVFSGAMGVMGWAQVHPFTIASATNNNEGLVLMCKKAGTWTTKLFAAAATNHSERGMGRDVRIMVEGPYGGPGLVMFNSFSAAVFVAGGSGITFALSAIQELIQKDKRGESRVRVIELVWVVQHPAALVPLIPQFTALIDQCAYAQLTITVHYTKAVAGSMRITNSVHPGLSLSAGRPRLINVIEETIARASSAGSGEQAGLIVGVCGPTGLADDVCKAVGLVDPAKRDEIGGIEIHEEAFGW</sequence>
<keyword evidence="9" id="KW-0472">Membrane</keyword>
<dbReference type="InterPro" id="IPR013121">
    <property type="entry name" value="Fe_red_NAD-bd_6"/>
</dbReference>
<keyword evidence="6" id="KW-0249">Electron transport</keyword>
<dbReference type="SUPFAM" id="SSF52343">
    <property type="entry name" value="Ferredoxin reductase-like, C-terminal NADP-linked domain"/>
    <property type="match status" value="1"/>
</dbReference>
<dbReference type="PROSITE" id="PS51384">
    <property type="entry name" value="FAD_FR"/>
    <property type="match status" value="1"/>
</dbReference>
<dbReference type="InterPro" id="IPR017938">
    <property type="entry name" value="Riboflavin_synthase-like_b-brl"/>
</dbReference>
<dbReference type="Pfam" id="PF08022">
    <property type="entry name" value="FAD_binding_8"/>
    <property type="match status" value="1"/>
</dbReference>
<evidence type="ECO:0000256" key="4">
    <source>
        <dbReference type="ARBA" id="ARBA00022448"/>
    </source>
</evidence>
<evidence type="ECO:0000256" key="7">
    <source>
        <dbReference type="ARBA" id="ARBA00023002"/>
    </source>
</evidence>
<proteinExistence type="inferred from homology"/>
<dbReference type="EMBL" id="JARKIE010000008">
    <property type="protein sequence ID" value="KAJ7705372.1"/>
    <property type="molecule type" value="Genomic_DNA"/>
</dbReference>
<evidence type="ECO:0000313" key="11">
    <source>
        <dbReference type="EMBL" id="KAJ7705372.1"/>
    </source>
</evidence>
<dbReference type="GO" id="GO:0052851">
    <property type="term" value="F:ferric-chelate reductase (NADPH) activity"/>
    <property type="evidence" value="ECO:0007669"/>
    <property type="project" value="UniProtKB-EC"/>
</dbReference>
<evidence type="ECO:0000256" key="3">
    <source>
        <dbReference type="ARBA" id="ARBA00012668"/>
    </source>
</evidence>
<dbReference type="InterPro" id="IPR017927">
    <property type="entry name" value="FAD-bd_FR_type"/>
</dbReference>
<evidence type="ECO:0000313" key="12">
    <source>
        <dbReference type="Proteomes" id="UP001221757"/>
    </source>
</evidence>
<name>A0AAD7GU91_MYCRO</name>
<dbReference type="AlphaFoldDB" id="A0AAD7GU91"/>
<organism evidence="11 12">
    <name type="scientific">Mycena rosella</name>
    <name type="common">Pink bonnet</name>
    <name type="synonym">Agaricus rosellus</name>
    <dbReference type="NCBI Taxonomy" id="1033263"/>
    <lineage>
        <taxon>Eukaryota</taxon>
        <taxon>Fungi</taxon>
        <taxon>Dikarya</taxon>
        <taxon>Basidiomycota</taxon>
        <taxon>Agaricomycotina</taxon>
        <taxon>Agaricomycetes</taxon>
        <taxon>Agaricomycetidae</taxon>
        <taxon>Agaricales</taxon>
        <taxon>Marasmiineae</taxon>
        <taxon>Mycenaceae</taxon>
        <taxon>Mycena</taxon>
    </lineage>
</organism>
<dbReference type="PANTHER" id="PTHR32361">
    <property type="entry name" value="FERRIC/CUPRIC REDUCTASE TRANSMEMBRANE COMPONENT"/>
    <property type="match status" value="1"/>
</dbReference>
<dbReference type="InterPro" id="IPR039261">
    <property type="entry name" value="FNR_nucleotide-bd"/>
</dbReference>
<dbReference type="GO" id="GO:0015677">
    <property type="term" value="P:copper ion import"/>
    <property type="evidence" value="ECO:0007669"/>
    <property type="project" value="TreeGrafter"/>
</dbReference>
<evidence type="ECO:0000259" key="10">
    <source>
        <dbReference type="PROSITE" id="PS51384"/>
    </source>
</evidence>
<accession>A0AAD7GU91</accession>
<dbReference type="GO" id="GO:0006826">
    <property type="term" value="P:iron ion transport"/>
    <property type="evidence" value="ECO:0007669"/>
    <property type="project" value="TreeGrafter"/>
</dbReference>